<name>E1SQS5_FERBD</name>
<evidence type="ECO:0000256" key="1">
    <source>
        <dbReference type="ARBA" id="ARBA00000971"/>
    </source>
</evidence>
<evidence type="ECO:0000256" key="8">
    <source>
        <dbReference type="SAM" id="SignalP"/>
    </source>
</evidence>
<comment type="similarity">
    <text evidence="2 6">Belongs to the FKBP-type PPIase family.</text>
</comment>
<keyword evidence="4 5" id="KW-0413">Isomerase</keyword>
<keyword evidence="8" id="KW-0732">Signal</keyword>
<dbReference type="InterPro" id="IPR001179">
    <property type="entry name" value="PPIase_FKBP_dom"/>
</dbReference>
<keyword evidence="11" id="KW-1185">Reference proteome</keyword>
<dbReference type="EMBL" id="CP002209">
    <property type="protein sequence ID" value="ADN75873.1"/>
    <property type="molecule type" value="Genomic_DNA"/>
</dbReference>
<dbReference type="Pfam" id="PF01346">
    <property type="entry name" value="FKBP_N"/>
    <property type="match status" value="1"/>
</dbReference>
<gene>
    <name evidence="10" type="ordered locus">Fbal_1669</name>
</gene>
<dbReference type="GO" id="GO:0006457">
    <property type="term" value="P:protein folding"/>
    <property type="evidence" value="ECO:0007669"/>
    <property type="project" value="InterPro"/>
</dbReference>
<dbReference type="PANTHER" id="PTHR43811">
    <property type="entry name" value="FKBP-TYPE PEPTIDYL-PROLYL CIS-TRANS ISOMERASE FKPA"/>
    <property type="match status" value="1"/>
</dbReference>
<evidence type="ECO:0000313" key="11">
    <source>
        <dbReference type="Proteomes" id="UP000006683"/>
    </source>
</evidence>
<dbReference type="GeneID" id="67181877"/>
<keyword evidence="7" id="KW-0175">Coiled coil</keyword>
<dbReference type="Pfam" id="PF00254">
    <property type="entry name" value="FKBP_C"/>
    <property type="match status" value="1"/>
</dbReference>
<dbReference type="InterPro" id="IPR000774">
    <property type="entry name" value="PPIase_FKBP_N"/>
</dbReference>
<feature type="domain" description="PPIase FKBP-type" evidence="9">
    <location>
        <begin position="148"/>
        <end position="234"/>
    </location>
</feature>
<dbReference type="InterPro" id="IPR036944">
    <property type="entry name" value="PPIase_FKBP_N_sf"/>
</dbReference>
<dbReference type="EC" id="5.2.1.8" evidence="6"/>
<evidence type="ECO:0000256" key="4">
    <source>
        <dbReference type="ARBA" id="ARBA00023235"/>
    </source>
</evidence>
<keyword evidence="3 5" id="KW-0697">Rotamase</keyword>
<protein>
    <recommendedName>
        <fullName evidence="6">Peptidyl-prolyl cis-trans isomerase</fullName>
        <ecNumber evidence="6">5.2.1.8</ecNumber>
    </recommendedName>
</protein>
<organism evidence="10 11">
    <name type="scientific">Ferrimonas balearica (strain DSM 9799 / CCM 4581 / KCTC 23876 / PAT)</name>
    <dbReference type="NCBI Taxonomy" id="550540"/>
    <lineage>
        <taxon>Bacteria</taxon>
        <taxon>Pseudomonadati</taxon>
        <taxon>Pseudomonadota</taxon>
        <taxon>Gammaproteobacteria</taxon>
        <taxon>Alteromonadales</taxon>
        <taxon>Ferrimonadaceae</taxon>
        <taxon>Ferrimonas</taxon>
    </lineage>
</organism>
<dbReference type="PROSITE" id="PS50059">
    <property type="entry name" value="FKBP_PPIASE"/>
    <property type="match status" value="1"/>
</dbReference>
<feature type="signal peptide" evidence="8">
    <location>
        <begin position="1"/>
        <end position="26"/>
    </location>
</feature>
<feature type="coiled-coil region" evidence="7">
    <location>
        <begin position="83"/>
        <end position="118"/>
    </location>
</feature>
<dbReference type="Gene3D" id="3.10.50.40">
    <property type="match status" value="1"/>
</dbReference>
<dbReference type="HOGENOM" id="CLU_013615_0_2_6"/>
<evidence type="ECO:0000256" key="3">
    <source>
        <dbReference type="ARBA" id="ARBA00023110"/>
    </source>
</evidence>
<dbReference type="eggNOG" id="COG0545">
    <property type="taxonomic scope" value="Bacteria"/>
</dbReference>
<sequence length="260" mass="27892">MMKAFRKRTFAALAVSAVLCSLPTYAADLENESYSIGASFGQYLSGQLEGQEALGQTIDLNALMDGVEDALKGETKLDPEAMLDHLNARAERLNTELKARQQAEMDAAKAANDAYLAENAQKAGVVVTESGLQYQVLAQGEGEKPAAEDVVTVHFKGWTIDGSQFENTYTKGEPAQMSLIHTIPGWEEGVQLMSPGAKYRFVMPANLSYDIQDPKAAMAPHSALIFEIELIAFSEPKAGNFGHGASMGGGAAMDDMLQGH</sequence>
<proteinExistence type="inferred from homology"/>
<dbReference type="RefSeq" id="WP_013345179.1">
    <property type="nucleotide sequence ID" value="NC_014541.1"/>
</dbReference>
<dbReference type="GO" id="GO:0003755">
    <property type="term" value="F:peptidyl-prolyl cis-trans isomerase activity"/>
    <property type="evidence" value="ECO:0007669"/>
    <property type="project" value="UniProtKB-UniRule"/>
</dbReference>
<dbReference type="OrthoDB" id="9814548at2"/>
<dbReference type="Proteomes" id="UP000006683">
    <property type="component" value="Chromosome"/>
</dbReference>
<dbReference type="STRING" id="550540.Fbal_1669"/>
<dbReference type="AlphaFoldDB" id="E1SQS5"/>
<evidence type="ECO:0000256" key="5">
    <source>
        <dbReference type="PROSITE-ProRule" id="PRU00277"/>
    </source>
</evidence>
<evidence type="ECO:0000256" key="6">
    <source>
        <dbReference type="RuleBase" id="RU003915"/>
    </source>
</evidence>
<dbReference type="InterPro" id="IPR046357">
    <property type="entry name" value="PPIase_dom_sf"/>
</dbReference>
<evidence type="ECO:0000256" key="7">
    <source>
        <dbReference type="SAM" id="Coils"/>
    </source>
</evidence>
<reference evidence="10 11" key="1">
    <citation type="journal article" date="2010" name="Stand. Genomic Sci.">
        <title>Complete genome sequence of Ferrimonas balearica type strain (PAT).</title>
        <authorList>
            <person name="Nolan M."/>
            <person name="Sikorski J."/>
            <person name="Davenport K."/>
            <person name="Lucas S."/>
            <person name="Glavina Del Rio T."/>
            <person name="Tice H."/>
            <person name="Cheng J."/>
            <person name="Goodwin L."/>
            <person name="Pitluck S."/>
            <person name="Liolios K."/>
            <person name="Ivanova N."/>
            <person name="Mavromatis K."/>
            <person name="Ovchinnikova G."/>
            <person name="Pati A."/>
            <person name="Chen A."/>
            <person name="Palaniappan K."/>
            <person name="Land M."/>
            <person name="Hauser L."/>
            <person name="Chang Y."/>
            <person name="Jeffries C."/>
            <person name="Tapia R."/>
            <person name="Brettin T."/>
            <person name="Detter J."/>
            <person name="Han C."/>
            <person name="Yasawong M."/>
            <person name="Rohde M."/>
            <person name="Tindall B."/>
            <person name="Goker M."/>
            <person name="Woyke T."/>
            <person name="Bristow J."/>
            <person name="Eisen J."/>
            <person name="Markowitz V."/>
            <person name="Hugenholtz P."/>
            <person name="Kyrpides N."/>
            <person name="Klenk H."/>
            <person name="Lapidus A."/>
        </authorList>
    </citation>
    <scope>NUCLEOTIDE SEQUENCE [LARGE SCALE GENOMIC DNA]</scope>
    <source>
        <strain evidence="11">DSM 9799 / CCM 4581 / KCTC 23876 / PAT</strain>
    </source>
</reference>
<feature type="chain" id="PRO_5003151487" description="Peptidyl-prolyl cis-trans isomerase" evidence="8">
    <location>
        <begin position="27"/>
        <end position="260"/>
    </location>
</feature>
<evidence type="ECO:0000313" key="10">
    <source>
        <dbReference type="EMBL" id="ADN75873.1"/>
    </source>
</evidence>
<dbReference type="KEGG" id="fbl:Fbal_1669"/>
<evidence type="ECO:0000256" key="2">
    <source>
        <dbReference type="ARBA" id="ARBA00006577"/>
    </source>
</evidence>
<dbReference type="Gene3D" id="1.10.287.460">
    <property type="entry name" value="Peptidyl-prolyl cis-trans isomerase, FKBP-type, N-terminal domain"/>
    <property type="match status" value="1"/>
</dbReference>
<dbReference type="PANTHER" id="PTHR43811:SF19">
    <property type="entry name" value="39 KDA FK506-BINDING NUCLEAR PROTEIN"/>
    <property type="match status" value="1"/>
</dbReference>
<comment type="catalytic activity">
    <reaction evidence="1 5 6">
        <text>[protein]-peptidylproline (omega=180) = [protein]-peptidylproline (omega=0)</text>
        <dbReference type="Rhea" id="RHEA:16237"/>
        <dbReference type="Rhea" id="RHEA-COMP:10747"/>
        <dbReference type="Rhea" id="RHEA-COMP:10748"/>
        <dbReference type="ChEBI" id="CHEBI:83833"/>
        <dbReference type="ChEBI" id="CHEBI:83834"/>
        <dbReference type="EC" id="5.2.1.8"/>
    </reaction>
</comment>
<dbReference type="SUPFAM" id="SSF54534">
    <property type="entry name" value="FKBP-like"/>
    <property type="match status" value="1"/>
</dbReference>
<accession>E1SQS5</accession>
<evidence type="ECO:0000259" key="9">
    <source>
        <dbReference type="PROSITE" id="PS50059"/>
    </source>
</evidence>